<reference evidence="1 2" key="1">
    <citation type="submission" date="2017-01" db="EMBL/GenBank/DDBJ databases">
        <title>Genome sequencing of Arcobacter sp. LPB0137.</title>
        <authorList>
            <person name="Lee G.-W."/>
            <person name="Yi H."/>
        </authorList>
    </citation>
    <scope>NUCLEOTIDE SEQUENCE [LARGE SCALE GENOMIC DNA]</scope>
    <source>
        <strain evidence="1 2">LPB0137</strain>
    </source>
</reference>
<accession>A0A1P8KIP0</accession>
<name>A0A1P8KIP0_9BACT</name>
<dbReference type="Gene3D" id="1.10.260.40">
    <property type="entry name" value="lambda repressor-like DNA-binding domains"/>
    <property type="match status" value="1"/>
</dbReference>
<proteinExistence type="predicted"/>
<keyword evidence="2" id="KW-1185">Reference proteome</keyword>
<dbReference type="GO" id="GO:0003677">
    <property type="term" value="F:DNA binding"/>
    <property type="evidence" value="ECO:0007669"/>
    <property type="project" value="InterPro"/>
</dbReference>
<dbReference type="Proteomes" id="UP000186074">
    <property type="component" value="Chromosome"/>
</dbReference>
<gene>
    <name evidence="1" type="ORF">LPB137_00520</name>
</gene>
<dbReference type="RefSeq" id="WP_076082934.1">
    <property type="nucleotide sequence ID" value="NZ_CP019070.1"/>
</dbReference>
<dbReference type="InterPro" id="IPR010982">
    <property type="entry name" value="Lambda_DNA-bd_dom_sf"/>
</dbReference>
<dbReference type="EMBL" id="CP019070">
    <property type="protein sequence ID" value="APW64419.1"/>
    <property type="molecule type" value="Genomic_DNA"/>
</dbReference>
<dbReference type="AlphaFoldDB" id="A0A1P8KIP0"/>
<evidence type="ECO:0000313" key="1">
    <source>
        <dbReference type="EMBL" id="APW64419.1"/>
    </source>
</evidence>
<sequence length="185" mass="21849">MNASRLIDRLMSYYNVHTISELSNILNIGQPAISKWKKNNSIKTIKNKLLELGIYDEIIKKEEIDLINEEVLSFFDLILDHTKYQLRDKIKSYTDGSFFDWANKMIPKKYLQNILKDISEEKSNFTVFNSKDELISRIKGIEVTLINKNNKVQLSNFIENSLSKIECYVLIQEHEEIMNYKGFWK</sequence>
<evidence type="ECO:0000313" key="2">
    <source>
        <dbReference type="Proteomes" id="UP000186074"/>
    </source>
</evidence>
<dbReference type="OrthoDB" id="5340268at2"/>
<dbReference type="KEGG" id="alp:LPB137_00520"/>
<organism evidence="1 2">
    <name type="scientific">Poseidonibacter parvus</name>
    <dbReference type="NCBI Taxonomy" id="1850254"/>
    <lineage>
        <taxon>Bacteria</taxon>
        <taxon>Pseudomonadati</taxon>
        <taxon>Campylobacterota</taxon>
        <taxon>Epsilonproteobacteria</taxon>
        <taxon>Campylobacterales</taxon>
        <taxon>Arcobacteraceae</taxon>
        <taxon>Poseidonibacter</taxon>
    </lineage>
</organism>
<protein>
    <submittedName>
        <fullName evidence="1">Uncharacterized protein</fullName>
    </submittedName>
</protein>